<feature type="region of interest" description="Disordered" evidence="1">
    <location>
        <begin position="128"/>
        <end position="169"/>
    </location>
</feature>
<proteinExistence type="predicted"/>
<dbReference type="Proteomes" id="UP001281003">
    <property type="component" value="Unassembled WGS sequence"/>
</dbReference>
<feature type="compositionally biased region" description="Polar residues" evidence="1">
    <location>
        <begin position="65"/>
        <end position="74"/>
    </location>
</feature>
<accession>A0AAE0PDL0</accession>
<gene>
    <name evidence="2" type="ORF">B0T20DRAFT_413917</name>
</gene>
<reference evidence="2" key="1">
    <citation type="journal article" date="2023" name="Mol. Phylogenet. Evol.">
        <title>Genome-scale phylogeny and comparative genomics of the fungal order Sordariales.</title>
        <authorList>
            <person name="Hensen N."/>
            <person name="Bonometti L."/>
            <person name="Westerberg I."/>
            <person name="Brannstrom I.O."/>
            <person name="Guillou S."/>
            <person name="Cros-Aarteil S."/>
            <person name="Calhoun S."/>
            <person name="Haridas S."/>
            <person name="Kuo A."/>
            <person name="Mondo S."/>
            <person name="Pangilinan J."/>
            <person name="Riley R."/>
            <person name="LaButti K."/>
            <person name="Andreopoulos B."/>
            <person name="Lipzen A."/>
            <person name="Chen C."/>
            <person name="Yan M."/>
            <person name="Daum C."/>
            <person name="Ng V."/>
            <person name="Clum A."/>
            <person name="Steindorff A."/>
            <person name="Ohm R.A."/>
            <person name="Martin F."/>
            <person name="Silar P."/>
            <person name="Natvig D.O."/>
            <person name="Lalanne C."/>
            <person name="Gautier V."/>
            <person name="Ament-Velasquez S.L."/>
            <person name="Kruys A."/>
            <person name="Hutchinson M.I."/>
            <person name="Powell A.J."/>
            <person name="Barry K."/>
            <person name="Miller A.N."/>
            <person name="Grigoriev I.V."/>
            <person name="Debuchy R."/>
            <person name="Gladieux P."/>
            <person name="Hiltunen Thoren M."/>
            <person name="Johannesson H."/>
        </authorList>
    </citation>
    <scope>NUCLEOTIDE SEQUENCE</scope>
    <source>
        <strain evidence="2">FGSC 1904</strain>
    </source>
</reference>
<evidence type="ECO:0000313" key="3">
    <source>
        <dbReference type="Proteomes" id="UP001281003"/>
    </source>
</evidence>
<comment type="caution">
    <text evidence="2">The sequence shown here is derived from an EMBL/GenBank/DDBJ whole genome shotgun (WGS) entry which is preliminary data.</text>
</comment>
<feature type="region of interest" description="Disordered" evidence="1">
    <location>
        <begin position="191"/>
        <end position="225"/>
    </location>
</feature>
<organism evidence="2 3">
    <name type="scientific">Sordaria brevicollis</name>
    <dbReference type="NCBI Taxonomy" id="83679"/>
    <lineage>
        <taxon>Eukaryota</taxon>
        <taxon>Fungi</taxon>
        <taxon>Dikarya</taxon>
        <taxon>Ascomycota</taxon>
        <taxon>Pezizomycotina</taxon>
        <taxon>Sordariomycetes</taxon>
        <taxon>Sordariomycetidae</taxon>
        <taxon>Sordariales</taxon>
        <taxon>Sordariaceae</taxon>
        <taxon>Sordaria</taxon>
    </lineage>
</organism>
<name>A0AAE0PDL0_SORBR</name>
<protein>
    <submittedName>
        <fullName evidence="2">Uncharacterized protein</fullName>
    </submittedName>
</protein>
<evidence type="ECO:0000256" key="1">
    <source>
        <dbReference type="SAM" id="MobiDB-lite"/>
    </source>
</evidence>
<feature type="compositionally biased region" description="Low complexity" evidence="1">
    <location>
        <begin position="199"/>
        <end position="210"/>
    </location>
</feature>
<sequence>MRQLVLIAPAIVRGAGGLGQDVQATTSHHGGGERHAPKTVWNNMGLLNEMIGGGTQSPLGRAGTNLYQQQPQPRQETHIHPRPELGSSRDYNFVLPPPYPGPEAKQQPVLRPSPSSISVLSSTTLWNASTDPDPAFKELPGAITQPTSTNPPTRPPHATHKPSSSSSATVFDTMGLGLMYSDYGFGPSPGFGLSHDQKPSSSTSTPAKSAELPGFREPGELPATTTTRNTNTLIYNHHQHTTHSHNHNYQCHHHHYHQHHRHTNNNNPNYRGNQMEGVRIQHQHPQQQQQSAGGGGHHTCNYAWEQQQRNNNIWSGPAINEGQPQELSSVVFAPDPVELP</sequence>
<dbReference type="EMBL" id="JAUTDP010000007">
    <property type="protein sequence ID" value="KAK3397998.1"/>
    <property type="molecule type" value="Genomic_DNA"/>
</dbReference>
<feature type="region of interest" description="Disordered" evidence="1">
    <location>
        <begin position="313"/>
        <end position="340"/>
    </location>
</feature>
<evidence type="ECO:0000313" key="2">
    <source>
        <dbReference type="EMBL" id="KAK3397998.1"/>
    </source>
</evidence>
<dbReference type="AlphaFoldDB" id="A0AAE0PDL0"/>
<reference evidence="2" key="2">
    <citation type="submission" date="2023-07" db="EMBL/GenBank/DDBJ databases">
        <authorList>
            <consortium name="Lawrence Berkeley National Laboratory"/>
            <person name="Haridas S."/>
            <person name="Hensen N."/>
            <person name="Bonometti L."/>
            <person name="Westerberg I."/>
            <person name="Brannstrom I.O."/>
            <person name="Guillou S."/>
            <person name="Cros-Aarteil S."/>
            <person name="Calhoun S."/>
            <person name="Kuo A."/>
            <person name="Mondo S."/>
            <person name="Pangilinan J."/>
            <person name="Riley R."/>
            <person name="LaButti K."/>
            <person name="Andreopoulos B."/>
            <person name="Lipzen A."/>
            <person name="Chen C."/>
            <person name="Yanf M."/>
            <person name="Daum C."/>
            <person name="Ng V."/>
            <person name="Clum A."/>
            <person name="Steindorff A."/>
            <person name="Ohm R."/>
            <person name="Martin F."/>
            <person name="Silar P."/>
            <person name="Natvig D."/>
            <person name="Lalanne C."/>
            <person name="Gautier V."/>
            <person name="Ament-velasquez S.L."/>
            <person name="Kruys A."/>
            <person name="Hutchinson M.I."/>
            <person name="Powell A.J."/>
            <person name="Barry K."/>
            <person name="Miller A.N."/>
            <person name="Grigoriev I.V."/>
            <person name="Debuchy R."/>
            <person name="Gladieux P."/>
            <person name="Thoren M.H."/>
            <person name="Johannesson H."/>
        </authorList>
    </citation>
    <scope>NUCLEOTIDE SEQUENCE</scope>
    <source>
        <strain evidence="2">FGSC 1904</strain>
    </source>
</reference>
<keyword evidence="3" id="KW-1185">Reference proteome</keyword>
<feature type="region of interest" description="Disordered" evidence="1">
    <location>
        <begin position="51"/>
        <end position="116"/>
    </location>
</feature>